<evidence type="ECO:0000313" key="2">
    <source>
        <dbReference type="Proteomes" id="UP000248806"/>
    </source>
</evidence>
<dbReference type="InterPro" id="IPR051200">
    <property type="entry name" value="Host-pathogen_enzymatic-act"/>
</dbReference>
<accession>A0A326U4X9</accession>
<dbReference type="PANTHER" id="PTHR47197">
    <property type="entry name" value="PROTEIN NIRF"/>
    <property type="match status" value="1"/>
</dbReference>
<dbReference type="InterPro" id="IPR019405">
    <property type="entry name" value="Lactonase_7-beta_prop"/>
</dbReference>
<name>A0A326U4X9_THEHA</name>
<dbReference type="SUPFAM" id="SSF50969">
    <property type="entry name" value="YVTN repeat-like/Quinoprotein amine dehydrogenase"/>
    <property type="match status" value="1"/>
</dbReference>
<dbReference type="AlphaFoldDB" id="A0A326U4X9"/>
<sequence>MEQEITTLEPQLTCELRNHRDHDKNTIYITTDSTYNQLSLRITTNVEATFKPASHHVPPDQGGSADGSMLYLDLSSLNLSTSEFQKLEASAAEWSFQAYPDQRTIGMTPTVLQTLKPGPGNQIDITLASLTLSSPPQGSVVYPVVTYFHVPSITDDEIGQFDTLSATLQVPPDTHKRELQRDIQLSTDTNAIITSDEEHTVANFFTLAFGPGPEGKEVKAGPATAFVLTFVYGTGYGYGALTDIQHARDIKVTRGLNADEWHIESDTTLQNPSWKLTPPVGKPIIGTGPQSNVAFDVTNIVTLFRAGPTSLLLTYQGIPGYQDGSFILPLYKIPHVQISSLQVEPNPTYLTEQKAEVTVRWQTKNATSLLLAPLCQDVTNLTSVPAEIFTTTPFTLTAKGPYADRNNVAYRTVEAVVLPRINSFTASPRSIYYKDFPCDVTFSWAVDSNERIRLVSSREGTSGDTYEPLGSVTKSIQQPQMMTLIPISQYQENVQNRKLVLSAFKTQHQRYPLAQKARLVAASPTAPLTALAHEHQISFIDNALYQPIGEPLATGDTPYLAFAPDGSFVFVASGDGQLTLIHIQETQTRPYYTFQSAALPDVSDKPTAVAISRDAKTLFVTTQDAHRAGKLVILMQEGNTYHKQGEVAVGKEPTDIALDPSGARVYVSNAGENTISIIGVDAKRNYALISTIGNIGQQPRGLGITRDGQILLVASANGVFALSTSYPDGSPRQHLPVETPVSFAMMAGGRYAFVSLEKKNALALIACGTLPKDCKVLEENIQVGEKPTGVTVTLDDGLVLVTNTGDASISVLTLATYEAETTSIPSVEKPTGVVVTPDAKQIYSWHNALIRDILHPKDIPGLSVYDRISGISTTHLETTDLITCAVHPDKNRQFAFALEKASTDLLLIDTGTFETQRVPLEGGHQPLLLDVSANGERLFLLCDDKQRYYMQVFDITGQTPKKLAEKELYEHPSTKGFKSLCVLADGSQAFVTESSVPLLHQIYHEEGSYQVKSHELEGRPEALTALPDGARLYVFSVKDTDPGADANMNMISVINPRTMHIRTVHLGIEQKVASIQYVVPSPDGTALFATDASGVRIVDPVSLRLSRTYLWPGATVISYGIATQPDGAEIFVTDRGGSTVFVLRQVQPE</sequence>
<proteinExistence type="predicted"/>
<dbReference type="Pfam" id="PF10282">
    <property type="entry name" value="Lactonase"/>
    <property type="match status" value="1"/>
</dbReference>
<dbReference type="EMBL" id="QKUF01000013">
    <property type="protein sequence ID" value="PZW27136.1"/>
    <property type="molecule type" value="Genomic_DNA"/>
</dbReference>
<organism evidence="1 2">
    <name type="scientific">Thermosporothrix hazakensis</name>
    <dbReference type="NCBI Taxonomy" id="644383"/>
    <lineage>
        <taxon>Bacteria</taxon>
        <taxon>Bacillati</taxon>
        <taxon>Chloroflexota</taxon>
        <taxon>Ktedonobacteria</taxon>
        <taxon>Ktedonobacterales</taxon>
        <taxon>Thermosporotrichaceae</taxon>
        <taxon>Thermosporothrix</taxon>
    </lineage>
</organism>
<dbReference type="Proteomes" id="UP000248806">
    <property type="component" value="Unassembled WGS sequence"/>
</dbReference>
<dbReference type="InterPro" id="IPR015943">
    <property type="entry name" value="WD40/YVTN_repeat-like_dom_sf"/>
</dbReference>
<dbReference type="PANTHER" id="PTHR47197:SF3">
    <property type="entry name" value="DIHYDRO-HEME D1 DEHYDROGENASE"/>
    <property type="match status" value="1"/>
</dbReference>
<reference evidence="1 2" key="1">
    <citation type="submission" date="2018-06" db="EMBL/GenBank/DDBJ databases">
        <title>Genomic Encyclopedia of Archaeal and Bacterial Type Strains, Phase II (KMG-II): from individual species to whole genera.</title>
        <authorList>
            <person name="Goeker M."/>
        </authorList>
    </citation>
    <scope>NUCLEOTIDE SEQUENCE [LARGE SCALE GENOMIC DNA]</scope>
    <source>
        <strain evidence="1 2">ATCC BAA-1881</strain>
    </source>
</reference>
<protein>
    <submittedName>
        <fullName evidence="1">YVTN family beta-propeller protein</fullName>
    </submittedName>
</protein>
<dbReference type="InterPro" id="IPR011048">
    <property type="entry name" value="Haem_d1_sf"/>
</dbReference>
<keyword evidence="2" id="KW-1185">Reference proteome</keyword>
<dbReference type="InterPro" id="IPR011044">
    <property type="entry name" value="Quino_amine_DH_bsu"/>
</dbReference>
<comment type="caution">
    <text evidence="1">The sequence shown here is derived from an EMBL/GenBank/DDBJ whole genome shotgun (WGS) entry which is preliminary data.</text>
</comment>
<dbReference type="Gene3D" id="2.130.10.10">
    <property type="entry name" value="YVTN repeat-like/Quinoprotein amine dehydrogenase"/>
    <property type="match status" value="4"/>
</dbReference>
<evidence type="ECO:0000313" key="1">
    <source>
        <dbReference type="EMBL" id="PZW27136.1"/>
    </source>
</evidence>
<dbReference type="SUPFAM" id="SSF51004">
    <property type="entry name" value="C-terminal (heme d1) domain of cytochrome cd1-nitrite reductase"/>
    <property type="match status" value="1"/>
</dbReference>
<dbReference type="RefSeq" id="WP_170142731.1">
    <property type="nucleotide sequence ID" value="NZ_BIFX01000002.1"/>
</dbReference>
<gene>
    <name evidence="1" type="ORF">EI42_03699</name>
</gene>